<dbReference type="InterPro" id="IPR029419">
    <property type="entry name" value="Arg_succ_lyase_C"/>
</dbReference>
<evidence type="ECO:0000256" key="1">
    <source>
        <dbReference type="ARBA" id="ARBA00004941"/>
    </source>
</evidence>
<proteinExistence type="inferred from homology"/>
<keyword evidence="5 6" id="KW-0456">Lyase</keyword>
<dbReference type="CDD" id="cd01359">
    <property type="entry name" value="Argininosuccinate_lyase"/>
    <property type="match status" value="1"/>
</dbReference>
<evidence type="ECO:0000256" key="6">
    <source>
        <dbReference type="HAMAP-Rule" id="MF_00006"/>
    </source>
</evidence>
<evidence type="ECO:0000259" key="7">
    <source>
        <dbReference type="Pfam" id="PF00206"/>
    </source>
</evidence>
<reference evidence="9 10" key="1">
    <citation type="submission" date="2017-11" db="EMBL/GenBank/DDBJ databases">
        <title>Bacillus camelliae sp. nov., isolated from pu'er tea.</title>
        <authorList>
            <person name="Niu L."/>
        </authorList>
    </citation>
    <scope>NUCLEOTIDE SEQUENCE [LARGE SCALE GENOMIC DNA]</scope>
    <source>
        <strain evidence="9 10">7578-1</strain>
    </source>
</reference>
<evidence type="ECO:0000256" key="5">
    <source>
        <dbReference type="ARBA" id="ARBA00023239"/>
    </source>
</evidence>
<dbReference type="InterPro" id="IPR000362">
    <property type="entry name" value="Fumarate_lyase_fam"/>
</dbReference>
<keyword evidence="4 6" id="KW-0028">Amino-acid biosynthesis</keyword>
<evidence type="ECO:0000256" key="2">
    <source>
        <dbReference type="ARBA" id="ARBA00012338"/>
    </source>
</evidence>
<evidence type="ECO:0000313" key="10">
    <source>
        <dbReference type="Proteomes" id="UP000233440"/>
    </source>
</evidence>
<comment type="subcellular location">
    <subcellularLocation>
        <location evidence="6">Cytoplasm</location>
    </subcellularLocation>
</comment>
<dbReference type="RefSeq" id="WP_101353623.1">
    <property type="nucleotide sequence ID" value="NZ_PIQO01000004.1"/>
</dbReference>
<dbReference type="GO" id="GO:0042450">
    <property type="term" value="P:L-arginine biosynthetic process via ornithine"/>
    <property type="evidence" value="ECO:0007669"/>
    <property type="project" value="UniProtKB-UniRule"/>
</dbReference>
<dbReference type="PANTHER" id="PTHR43814:SF1">
    <property type="entry name" value="ARGININOSUCCINATE LYASE"/>
    <property type="match status" value="1"/>
</dbReference>
<dbReference type="GO" id="GO:0004056">
    <property type="term" value="F:argininosuccinate lyase activity"/>
    <property type="evidence" value="ECO:0007669"/>
    <property type="project" value="UniProtKB-UniRule"/>
</dbReference>
<dbReference type="InterPro" id="IPR022761">
    <property type="entry name" value="Fumarate_lyase_N"/>
</dbReference>
<dbReference type="EC" id="4.3.2.1" evidence="2 6"/>
<evidence type="ECO:0000256" key="4">
    <source>
        <dbReference type="ARBA" id="ARBA00022605"/>
    </source>
</evidence>
<dbReference type="Pfam" id="PF14698">
    <property type="entry name" value="ASL_C2"/>
    <property type="match status" value="1"/>
</dbReference>
<dbReference type="EMBL" id="PIQO01000004">
    <property type="protein sequence ID" value="PKR85573.1"/>
    <property type="molecule type" value="Genomic_DNA"/>
</dbReference>
<feature type="domain" description="Fumarate lyase N-terminal" evidence="7">
    <location>
        <begin position="101"/>
        <end position="302"/>
    </location>
</feature>
<name>A0A2N3LM22_9BACI</name>
<keyword evidence="10" id="KW-1185">Reference proteome</keyword>
<evidence type="ECO:0000313" key="9">
    <source>
        <dbReference type="EMBL" id="PKR85573.1"/>
    </source>
</evidence>
<protein>
    <recommendedName>
        <fullName evidence="2 6">Argininosuccinate lyase</fullName>
        <shortName evidence="6">ASAL</shortName>
        <ecNumber evidence="2 6">4.3.2.1</ecNumber>
    </recommendedName>
    <alternativeName>
        <fullName evidence="6">Arginosuccinase</fullName>
    </alternativeName>
</protein>
<dbReference type="Pfam" id="PF00206">
    <property type="entry name" value="Lyase_1"/>
    <property type="match status" value="1"/>
</dbReference>
<dbReference type="GO" id="GO:0005829">
    <property type="term" value="C:cytosol"/>
    <property type="evidence" value="ECO:0007669"/>
    <property type="project" value="TreeGrafter"/>
</dbReference>
<dbReference type="Gene3D" id="1.20.200.10">
    <property type="entry name" value="Fumarase/aspartase (Central domain)"/>
    <property type="match status" value="1"/>
</dbReference>
<dbReference type="UniPathway" id="UPA00068">
    <property type="reaction ID" value="UER00114"/>
</dbReference>
<dbReference type="PRINTS" id="PR00149">
    <property type="entry name" value="FUMRATELYASE"/>
</dbReference>
<dbReference type="PRINTS" id="PR00145">
    <property type="entry name" value="ARGSUCLYASE"/>
</dbReference>
<keyword evidence="3 6" id="KW-0055">Arginine biosynthesis</keyword>
<dbReference type="InterPro" id="IPR024083">
    <property type="entry name" value="Fumarase/histidase_N"/>
</dbReference>
<sequence>MDRIQKILKEEGFTFPGRTYSHVVLEPAYHNAKMELLGPMLEVHYAHLVMLVEQNILTQEDGAAIRDALNQLDLKKIRNSCYDGQFEDLFFFVESEIIRLAGEIGGSLHLARSRNDMGVAIYRMTLRQYLLQTIQSAEHFLQTLLEVAEDHLDTLMLGYTHTQQAQPMTFAHYLLAVFDVIERDVTRLCHAFQTCNRSPLGAAALTTTGFPINRHRVKELLGFNGLVENSYDAIAGADYLSEAASAVKVALINLGRVVQDLLLWSTQEFSAIRVADPYVQTSSIMPQKRNPVSLEHIRSLSSSGVGAAETVLQMIHNTPFGDINDTEDDLQPFLWKCHKTAKEVYSLSTVVIGTLQVNKEILYQRTKQSFATITELADELTREVNIPFRTSHAIASKLVRICIERNIQPSQITSQHLDEAAIHIIGKPLQLSKQFVEKSMDPILFIQKRSQPGGPAHSEGRRMINARKQHLKDRIIETKRIQHSLASCSQTMQELTQKWMKTE</sequence>
<dbReference type="HAMAP" id="MF_00006">
    <property type="entry name" value="Arg_succ_lyase"/>
    <property type="match status" value="1"/>
</dbReference>
<dbReference type="Gene3D" id="1.10.275.10">
    <property type="entry name" value="Fumarase/aspartase (N-terminal domain)"/>
    <property type="match status" value="1"/>
</dbReference>
<comment type="catalytic activity">
    <reaction evidence="6">
        <text>2-(N(omega)-L-arginino)succinate = fumarate + L-arginine</text>
        <dbReference type="Rhea" id="RHEA:24020"/>
        <dbReference type="ChEBI" id="CHEBI:29806"/>
        <dbReference type="ChEBI" id="CHEBI:32682"/>
        <dbReference type="ChEBI" id="CHEBI:57472"/>
        <dbReference type="EC" id="4.3.2.1"/>
    </reaction>
</comment>
<comment type="pathway">
    <text evidence="1 6">Amino-acid biosynthesis; L-arginine biosynthesis; L-arginine from L-ornithine and carbamoyl phosphate: step 3/3.</text>
</comment>
<comment type="caution">
    <text evidence="9">The sequence shown here is derived from an EMBL/GenBank/DDBJ whole genome shotgun (WGS) entry which is preliminary data.</text>
</comment>
<organism evidence="9 10">
    <name type="scientific">Heyndrickxia camelliae</name>
    <dbReference type="NCBI Taxonomy" id="1707093"/>
    <lineage>
        <taxon>Bacteria</taxon>
        <taxon>Bacillati</taxon>
        <taxon>Bacillota</taxon>
        <taxon>Bacilli</taxon>
        <taxon>Bacillales</taxon>
        <taxon>Bacillaceae</taxon>
        <taxon>Heyndrickxia</taxon>
    </lineage>
</organism>
<comment type="similarity">
    <text evidence="6">Belongs to the lyase 1 family. Argininosuccinate lyase subfamily.</text>
</comment>
<dbReference type="PANTHER" id="PTHR43814">
    <property type="entry name" value="ARGININOSUCCINATE LYASE"/>
    <property type="match status" value="1"/>
</dbReference>
<evidence type="ECO:0000259" key="8">
    <source>
        <dbReference type="Pfam" id="PF14698"/>
    </source>
</evidence>
<dbReference type="AlphaFoldDB" id="A0A2N3LM22"/>
<feature type="domain" description="Argininosuccinate lyase C-terminal" evidence="8">
    <location>
        <begin position="370"/>
        <end position="421"/>
    </location>
</feature>
<dbReference type="SUPFAM" id="SSF48557">
    <property type="entry name" value="L-aspartase-like"/>
    <property type="match status" value="1"/>
</dbReference>
<accession>A0A2N3LM22</accession>
<evidence type="ECO:0000256" key="3">
    <source>
        <dbReference type="ARBA" id="ARBA00022571"/>
    </source>
</evidence>
<dbReference type="InterPro" id="IPR008948">
    <property type="entry name" value="L-Aspartase-like"/>
</dbReference>
<dbReference type="OrthoDB" id="9769623at2"/>
<dbReference type="InterPro" id="IPR009049">
    <property type="entry name" value="Argininosuccinate_lyase"/>
</dbReference>
<keyword evidence="6" id="KW-0963">Cytoplasm</keyword>
<dbReference type="NCBIfam" id="TIGR00838">
    <property type="entry name" value="argH"/>
    <property type="match status" value="1"/>
</dbReference>
<gene>
    <name evidence="6 9" type="primary">argH</name>
    <name evidence="9" type="ORF">CWO92_07625</name>
</gene>
<dbReference type="Gene3D" id="1.10.40.30">
    <property type="entry name" value="Fumarase/aspartase (C-terminal domain)"/>
    <property type="match status" value="1"/>
</dbReference>
<dbReference type="Proteomes" id="UP000233440">
    <property type="component" value="Unassembled WGS sequence"/>
</dbReference>